<reference evidence="5" key="2">
    <citation type="submission" date="2023-05" db="EMBL/GenBank/DDBJ databases">
        <authorList>
            <person name="Fouks B."/>
        </authorList>
    </citation>
    <scope>NUCLEOTIDE SEQUENCE</scope>
    <source>
        <strain evidence="5">Stay&amp;Tobe</strain>
        <tissue evidence="5">Testes</tissue>
    </source>
</reference>
<dbReference type="InterPro" id="IPR036890">
    <property type="entry name" value="HATPase_C_sf"/>
</dbReference>
<comment type="similarity">
    <text evidence="1">Belongs to the heat shock protein 90 family.</text>
</comment>
<dbReference type="GO" id="GO:0140662">
    <property type="term" value="F:ATP-dependent protein folding chaperone"/>
    <property type="evidence" value="ECO:0007669"/>
    <property type="project" value="InterPro"/>
</dbReference>
<evidence type="ECO:0000256" key="2">
    <source>
        <dbReference type="ARBA" id="ARBA00022741"/>
    </source>
</evidence>
<keyword evidence="3" id="KW-0067">ATP-binding</keyword>
<keyword evidence="4" id="KW-0143">Chaperone</keyword>
<protein>
    <recommendedName>
        <fullName evidence="7">Heat shock protein 83</fullName>
    </recommendedName>
</protein>
<sequence>MDLQVFVRELISNASDALEKLRYMRLTAETGDKSEARLLEIHIATDKQNRTLTIQDTGVGMTKEELISNLGTIARSGSKMNSYTLA</sequence>
<dbReference type="PANTHER" id="PTHR11528">
    <property type="entry name" value="HEAT SHOCK PROTEIN 90 FAMILY MEMBER"/>
    <property type="match status" value="1"/>
</dbReference>
<proteinExistence type="inferred from homology"/>
<dbReference type="InterPro" id="IPR001404">
    <property type="entry name" value="Hsp90_fam"/>
</dbReference>
<feature type="non-terminal residue" evidence="5">
    <location>
        <position position="86"/>
    </location>
</feature>
<name>A0AAD8EQK9_DIPPU</name>
<organism evidence="5 6">
    <name type="scientific">Diploptera punctata</name>
    <name type="common">Pacific beetle cockroach</name>
    <dbReference type="NCBI Taxonomy" id="6984"/>
    <lineage>
        <taxon>Eukaryota</taxon>
        <taxon>Metazoa</taxon>
        <taxon>Ecdysozoa</taxon>
        <taxon>Arthropoda</taxon>
        <taxon>Hexapoda</taxon>
        <taxon>Insecta</taxon>
        <taxon>Pterygota</taxon>
        <taxon>Neoptera</taxon>
        <taxon>Polyneoptera</taxon>
        <taxon>Dictyoptera</taxon>
        <taxon>Blattodea</taxon>
        <taxon>Blaberoidea</taxon>
        <taxon>Blaberidae</taxon>
        <taxon>Diplopterinae</taxon>
        <taxon>Diploptera</taxon>
    </lineage>
</organism>
<dbReference type="Proteomes" id="UP001233999">
    <property type="component" value="Unassembled WGS sequence"/>
</dbReference>
<dbReference type="PRINTS" id="PR00775">
    <property type="entry name" value="HEATSHOCK90"/>
</dbReference>
<evidence type="ECO:0000256" key="3">
    <source>
        <dbReference type="ARBA" id="ARBA00022840"/>
    </source>
</evidence>
<evidence type="ECO:0000313" key="5">
    <source>
        <dbReference type="EMBL" id="KAJ9599038.1"/>
    </source>
</evidence>
<dbReference type="GO" id="GO:0051082">
    <property type="term" value="F:unfolded protein binding"/>
    <property type="evidence" value="ECO:0007669"/>
    <property type="project" value="InterPro"/>
</dbReference>
<dbReference type="GO" id="GO:0005524">
    <property type="term" value="F:ATP binding"/>
    <property type="evidence" value="ECO:0007669"/>
    <property type="project" value="UniProtKB-KW"/>
</dbReference>
<evidence type="ECO:0000256" key="1">
    <source>
        <dbReference type="ARBA" id="ARBA00008239"/>
    </source>
</evidence>
<evidence type="ECO:0000256" key="4">
    <source>
        <dbReference type="ARBA" id="ARBA00023186"/>
    </source>
</evidence>
<dbReference type="AlphaFoldDB" id="A0AAD8EQK9"/>
<reference evidence="5" key="1">
    <citation type="journal article" date="2023" name="IScience">
        <title>Live-bearing cockroach genome reveals convergent evolutionary mechanisms linked to viviparity in insects and beyond.</title>
        <authorList>
            <person name="Fouks B."/>
            <person name="Harrison M.C."/>
            <person name="Mikhailova A.A."/>
            <person name="Marchal E."/>
            <person name="English S."/>
            <person name="Carruthers M."/>
            <person name="Jennings E.C."/>
            <person name="Chiamaka E.L."/>
            <person name="Frigard R.A."/>
            <person name="Pippel M."/>
            <person name="Attardo G.M."/>
            <person name="Benoit J.B."/>
            <person name="Bornberg-Bauer E."/>
            <person name="Tobe S.S."/>
        </authorList>
    </citation>
    <scope>NUCLEOTIDE SEQUENCE</scope>
    <source>
        <strain evidence="5">Stay&amp;Tobe</strain>
    </source>
</reference>
<evidence type="ECO:0000313" key="6">
    <source>
        <dbReference type="Proteomes" id="UP001233999"/>
    </source>
</evidence>
<evidence type="ECO:0008006" key="7">
    <source>
        <dbReference type="Google" id="ProtNLM"/>
    </source>
</evidence>
<accession>A0AAD8EQK9</accession>
<comment type="caution">
    <text evidence="5">The sequence shown here is derived from an EMBL/GenBank/DDBJ whole genome shotgun (WGS) entry which is preliminary data.</text>
</comment>
<keyword evidence="6" id="KW-1185">Reference proteome</keyword>
<dbReference type="Pfam" id="PF13589">
    <property type="entry name" value="HATPase_c_3"/>
    <property type="match status" value="1"/>
</dbReference>
<dbReference type="InterPro" id="IPR020575">
    <property type="entry name" value="Hsp90_N"/>
</dbReference>
<keyword evidence="2" id="KW-0547">Nucleotide-binding</keyword>
<dbReference type="EMBL" id="JASPKZ010000839">
    <property type="protein sequence ID" value="KAJ9599038.1"/>
    <property type="molecule type" value="Genomic_DNA"/>
</dbReference>
<dbReference type="GO" id="GO:0016887">
    <property type="term" value="F:ATP hydrolysis activity"/>
    <property type="evidence" value="ECO:0007669"/>
    <property type="project" value="InterPro"/>
</dbReference>
<dbReference type="Gene3D" id="3.30.565.10">
    <property type="entry name" value="Histidine kinase-like ATPase, C-terminal domain"/>
    <property type="match status" value="1"/>
</dbReference>
<gene>
    <name evidence="5" type="ORF">L9F63_010495</name>
</gene>
<dbReference type="SUPFAM" id="SSF55874">
    <property type="entry name" value="ATPase domain of HSP90 chaperone/DNA topoisomerase II/histidine kinase"/>
    <property type="match status" value="1"/>
</dbReference>